<proteinExistence type="predicted"/>
<protein>
    <submittedName>
        <fullName evidence="3">Uncharacterized protein DUF397</fullName>
    </submittedName>
</protein>
<dbReference type="Proteomes" id="UP000295560">
    <property type="component" value="Unassembled WGS sequence"/>
</dbReference>
<evidence type="ECO:0000313" key="4">
    <source>
        <dbReference type="Proteomes" id="UP000295560"/>
    </source>
</evidence>
<dbReference type="EMBL" id="SMFZ01000001">
    <property type="protein sequence ID" value="TCK27153.1"/>
    <property type="molecule type" value="Genomic_DNA"/>
</dbReference>
<name>A0A4R1HZY7_PSEEN</name>
<sequence>MADDRPLDHPPFRTSTYSGGGGCVAVAFPDIEIRFRNSRDPGVVLSCSRPAWSTFVAGLKGLAATGT</sequence>
<evidence type="ECO:0000259" key="2">
    <source>
        <dbReference type="Pfam" id="PF04149"/>
    </source>
</evidence>
<evidence type="ECO:0000256" key="1">
    <source>
        <dbReference type="SAM" id="MobiDB-lite"/>
    </source>
</evidence>
<evidence type="ECO:0000313" key="3">
    <source>
        <dbReference type="EMBL" id="TCK27153.1"/>
    </source>
</evidence>
<keyword evidence="4" id="KW-1185">Reference proteome</keyword>
<dbReference type="InterPro" id="IPR007278">
    <property type="entry name" value="DUF397"/>
</dbReference>
<dbReference type="AlphaFoldDB" id="A0A4R1HZY7"/>
<gene>
    <name evidence="3" type="ORF">EV378_3012</name>
</gene>
<feature type="domain" description="DUF397" evidence="2">
    <location>
        <begin position="12"/>
        <end position="60"/>
    </location>
</feature>
<comment type="caution">
    <text evidence="3">The sequence shown here is derived from an EMBL/GenBank/DDBJ whole genome shotgun (WGS) entry which is preliminary data.</text>
</comment>
<reference evidence="3 4" key="1">
    <citation type="submission" date="2019-03" db="EMBL/GenBank/DDBJ databases">
        <title>Sequencing the genomes of 1000 actinobacteria strains.</title>
        <authorList>
            <person name="Klenk H.-P."/>
        </authorList>
    </citation>
    <scope>NUCLEOTIDE SEQUENCE [LARGE SCALE GENOMIC DNA]</scope>
    <source>
        <strain evidence="3 4">DSM 44969</strain>
    </source>
</reference>
<organism evidence="3 4">
    <name type="scientific">Pseudonocardia endophytica</name>
    <dbReference type="NCBI Taxonomy" id="401976"/>
    <lineage>
        <taxon>Bacteria</taxon>
        <taxon>Bacillati</taxon>
        <taxon>Actinomycetota</taxon>
        <taxon>Actinomycetes</taxon>
        <taxon>Pseudonocardiales</taxon>
        <taxon>Pseudonocardiaceae</taxon>
        <taxon>Pseudonocardia</taxon>
    </lineage>
</organism>
<feature type="region of interest" description="Disordered" evidence="1">
    <location>
        <begin position="1"/>
        <end position="20"/>
    </location>
</feature>
<accession>A0A4R1HZY7</accession>
<feature type="compositionally biased region" description="Basic and acidic residues" evidence="1">
    <location>
        <begin position="1"/>
        <end position="11"/>
    </location>
</feature>
<dbReference type="OrthoDB" id="3430276at2"/>
<dbReference type="Pfam" id="PF04149">
    <property type="entry name" value="DUF397"/>
    <property type="match status" value="1"/>
</dbReference>